<organism evidence="2 3">
    <name type="scientific">Kibdelosporangium philippinense</name>
    <dbReference type="NCBI Taxonomy" id="211113"/>
    <lineage>
        <taxon>Bacteria</taxon>
        <taxon>Bacillati</taxon>
        <taxon>Actinomycetota</taxon>
        <taxon>Actinomycetes</taxon>
        <taxon>Pseudonocardiales</taxon>
        <taxon>Pseudonocardiaceae</taxon>
        <taxon>Kibdelosporangium</taxon>
    </lineage>
</organism>
<dbReference type="Pfam" id="PF13649">
    <property type="entry name" value="Methyltransf_25"/>
    <property type="match status" value="1"/>
</dbReference>
<dbReference type="SUPFAM" id="SSF53335">
    <property type="entry name" value="S-adenosyl-L-methionine-dependent methyltransferases"/>
    <property type="match status" value="1"/>
</dbReference>
<evidence type="ECO:0000313" key="3">
    <source>
        <dbReference type="Proteomes" id="UP001521150"/>
    </source>
</evidence>
<dbReference type="InterPro" id="IPR029063">
    <property type="entry name" value="SAM-dependent_MTases_sf"/>
</dbReference>
<dbReference type="GO" id="GO:0008168">
    <property type="term" value="F:methyltransferase activity"/>
    <property type="evidence" value="ECO:0007669"/>
    <property type="project" value="UniProtKB-KW"/>
</dbReference>
<dbReference type="InterPro" id="IPR041698">
    <property type="entry name" value="Methyltransf_25"/>
</dbReference>
<sequence>MASRGFRAGEKLGESHRHLSVQALGLTEGESVLDVGCGAGAEFRLVRQAIGDTGRLSAFDFSIPLVERAQHRIDEAGWSNVEVHRLDATTAVLGEADFDAAIRPVPWRTPAPWYLMLLAHKSASK</sequence>
<keyword evidence="2" id="KW-0808">Transferase</keyword>
<comment type="caution">
    <text evidence="2">The sequence shown here is derived from an EMBL/GenBank/DDBJ whole genome shotgun (WGS) entry which is preliminary data.</text>
</comment>
<protein>
    <submittedName>
        <fullName evidence="2">Methyltransferase domain-containing protein</fullName>
    </submittedName>
</protein>
<name>A0ABS8ZD91_9PSEU</name>
<feature type="domain" description="Methyltransferase" evidence="1">
    <location>
        <begin position="32"/>
        <end position="102"/>
    </location>
</feature>
<keyword evidence="2" id="KW-0489">Methyltransferase</keyword>
<reference evidence="2 3" key="1">
    <citation type="submission" date="2021-12" db="EMBL/GenBank/DDBJ databases">
        <title>Genome sequence of Kibdelosporangium philippinense ATCC 49844.</title>
        <authorList>
            <person name="Fedorov E.A."/>
            <person name="Omeragic M."/>
            <person name="Shalygina K.F."/>
            <person name="Maclea K.S."/>
        </authorList>
    </citation>
    <scope>NUCLEOTIDE SEQUENCE [LARGE SCALE GENOMIC DNA]</scope>
    <source>
        <strain evidence="2 3">ATCC 49844</strain>
    </source>
</reference>
<gene>
    <name evidence="2" type="ORF">LWC34_18635</name>
</gene>
<dbReference type="RefSeq" id="WP_233726303.1">
    <property type="nucleotide sequence ID" value="NZ_JAJVCN010000001.1"/>
</dbReference>
<dbReference type="Gene3D" id="3.40.50.150">
    <property type="entry name" value="Vaccinia Virus protein VP39"/>
    <property type="match status" value="1"/>
</dbReference>
<evidence type="ECO:0000259" key="1">
    <source>
        <dbReference type="Pfam" id="PF13649"/>
    </source>
</evidence>
<dbReference type="CDD" id="cd02440">
    <property type="entry name" value="AdoMet_MTases"/>
    <property type="match status" value="1"/>
</dbReference>
<dbReference type="Proteomes" id="UP001521150">
    <property type="component" value="Unassembled WGS sequence"/>
</dbReference>
<dbReference type="EMBL" id="JAJVCN010000001">
    <property type="protein sequence ID" value="MCE7004825.1"/>
    <property type="molecule type" value="Genomic_DNA"/>
</dbReference>
<dbReference type="GO" id="GO:0032259">
    <property type="term" value="P:methylation"/>
    <property type="evidence" value="ECO:0007669"/>
    <property type="project" value="UniProtKB-KW"/>
</dbReference>
<evidence type="ECO:0000313" key="2">
    <source>
        <dbReference type="EMBL" id="MCE7004825.1"/>
    </source>
</evidence>
<proteinExistence type="predicted"/>
<accession>A0ABS8ZD91</accession>
<keyword evidence="3" id="KW-1185">Reference proteome</keyword>